<protein>
    <recommendedName>
        <fullName evidence="4">Anti-sigma factor</fullName>
    </recommendedName>
</protein>
<organism evidence="2 3">
    <name type="scientific">Moheibacter stercoris</name>
    <dbReference type="NCBI Taxonomy" id="1628251"/>
    <lineage>
        <taxon>Bacteria</taxon>
        <taxon>Pseudomonadati</taxon>
        <taxon>Bacteroidota</taxon>
        <taxon>Flavobacteriia</taxon>
        <taxon>Flavobacteriales</taxon>
        <taxon>Weeksellaceae</taxon>
        <taxon>Moheibacter</taxon>
    </lineage>
</organism>
<dbReference type="Proteomes" id="UP001549146">
    <property type="component" value="Unassembled WGS sequence"/>
</dbReference>
<comment type="caution">
    <text evidence="2">The sequence shown here is derived from an EMBL/GenBank/DDBJ whole genome shotgun (WGS) entry which is preliminary data.</text>
</comment>
<evidence type="ECO:0000313" key="2">
    <source>
        <dbReference type="EMBL" id="MET3733096.1"/>
    </source>
</evidence>
<keyword evidence="1" id="KW-0472">Membrane</keyword>
<accession>A0ABV2LXA8</accession>
<keyword evidence="1" id="KW-0812">Transmembrane</keyword>
<gene>
    <name evidence="2" type="ORF">ABID46_002689</name>
</gene>
<keyword evidence="3" id="KW-1185">Reference proteome</keyword>
<dbReference type="RefSeq" id="WP_354510928.1">
    <property type="nucleotide sequence ID" value="NZ_JBEPMO010000031.1"/>
</dbReference>
<name>A0ABV2LXA8_9FLAO</name>
<reference evidence="2 3" key="1">
    <citation type="submission" date="2024-06" db="EMBL/GenBank/DDBJ databases">
        <title>Genomic Encyclopedia of Type Strains, Phase IV (KMG-IV): sequencing the most valuable type-strain genomes for metagenomic binning, comparative biology and taxonomic classification.</title>
        <authorList>
            <person name="Goeker M."/>
        </authorList>
    </citation>
    <scope>NUCLEOTIDE SEQUENCE [LARGE SCALE GENOMIC DNA]</scope>
    <source>
        <strain evidence="2 3">DSM 29388</strain>
    </source>
</reference>
<proteinExistence type="predicted"/>
<dbReference type="EMBL" id="JBEPMO010000031">
    <property type="protein sequence ID" value="MET3733096.1"/>
    <property type="molecule type" value="Genomic_DNA"/>
</dbReference>
<evidence type="ECO:0008006" key="4">
    <source>
        <dbReference type="Google" id="ProtNLM"/>
    </source>
</evidence>
<sequence length="303" mass="36375">MNELEIFQELKNRILNSYRDFYPYFQGDWKNFSSKDIRQLIELIEENQKETVSEKWIYTHLKSETNEKLPRKDLLDIFSKFVGVSSWEEFAYQERLKTTQPRVSKKSKKNTNKKKFRKRYFLVLLIPIIGFTVYEWAIHLNKKTILIKNEITKQPVQESEVEVYHLTNDSKKKLKMENSRVEIPNTSDKISIESPYFEEQEIQLSSTVEEIYIKPEDYALVLKRFIESDWDDWEVRKEKLNKILSEDLEVILFLKDELGAEHLNKKEFSEKLILPTQETKKMKILTIETNANKEITFIRIQKS</sequence>
<keyword evidence="1" id="KW-1133">Transmembrane helix</keyword>
<evidence type="ECO:0000313" key="3">
    <source>
        <dbReference type="Proteomes" id="UP001549146"/>
    </source>
</evidence>
<evidence type="ECO:0000256" key="1">
    <source>
        <dbReference type="SAM" id="Phobius"/>
    </source>
</evidence>
<feature type="transmembrane region" description="Helical" evidence="1">
    <location>
        <begin position="120"/>
        <end position="138"/>
    </location>
</feature>